<dbReference type="InterPro" id="IPR002938">
    <property type="entry name" value="FAD-bd"/>
</dbReference>
<dbReference type="InterPro" id="IPR050641">
    <property type="entry name" value="RIFMO-like"/>
</dbReference>
<dbReference type="PANTHER" id="PTHR43004:SF19">
    <property type="entry name" value="BINDING MONOOXYGENASE, PUTATIVE (JCVI)-RELATED"/>
    <property type="match status" value="1"/>
</dbReference>
<reference evidence="6 7" key="1">
    <citation type="submission" date="2016-10" db="EMBL/GenBank/DDBJ databases">
        <authorList>
            <person name="de Groot N.N."/>
        </authorList>
    </citation>
    <scope>NUCLEOTIDE SEQUENCE [LARGE SCALE GENOMIC DNA]</scope>
    <source>
        <strain evidence="6 7">DSM 16619</strain>
    </source>
</reference>
<dbReference type="InterPro" id="IPR036188">
    <property type="entry name" value="FAD/NAD-bd_sf"/>
</dbReference>
<feature type="region of interest" description="Disordered" evidence="4">
    <location>
        <begin position="603"/>
        <end position="631"/>
    </location>
</feature>
<dbReference type="Gene3D" id="3.40.30.120">
    <property type="match status" value="1"/>
</dbReference>
<dbReference type="Proteomes" id="UP000198781">
    <property type="component" value="Unassembled WGS sequence"/>
</dbReference>
<dbReference type="STRING" id="187868.SAMN05192589_106203"/>
<organism evidence="6 7">
    <name type="scientific">Paracidovorax valerianellae</name>
    <dbReference type="NCBI Taxonomy" id="187868"/>
    <lineage>
        <taxon>Bacteria</taxon>
        <taxon>Pseudomonadati</taxon>
        <taxon>Pseudomonadota</taxon>
        <taxon>Betaproteobacteria</taxon>
        <taxon>Burkholderiales</taxon>
        <taxon>Comamonadaceae</taxon>
        <taxon>Paracidovorax</taxon>
    </lineage>
</organism>
<evidence type="ECO:0000313" key="7">
    <source>
        <dbReference type="Proteomes" id="UP000198781"/>
    </source>
</evidence>
<accession>A0A1G6V0F0</accession>
<evidence type="ECO:0000313" key="6">
    <source>
        <dbReference type="EMBL" id="SDD46457.1"/>
    </source>
</evidence>
<dbReference type="EMBL" id="FMZC01000006">
    <property type="protein sequence ID" value="SDD46457.1"/>
    <property type="molecule type" value="Genomic_DNA"/>
</dbReference>
<keyword evidence="7" id="KW-1185">Reference proteome</keyword>
<dbReference type="PANTHER" id="PTHR43004">
    <property type="entry name" value="TRK SYSTEM POTASSIUM UPTAKE PROTEIN"/>
    <property type="match status" value="1"/>
</dbReference>
<name>A0A1G6V0F0_9BURK</name>
<evidence type="ECO:0000256" key="3">
    <source>
        <dbReference type="ARBA" id="ARBA00022827"/>
    </source>
</evidence>
<evidence type="ECO:0000256" key="4">
    <source>
        <dbReference type="SAM" id="MobiDB-lite"/>
    </source>
</evidence>
<keyword evidence="2" id="KW-0285">Flavoprotein</keyword>
<dbReference type="AlphaFoldDB" id="A0A1G6V0F0"/>
<evidence type="ECO:0000256" key="2">
    <source>
        <dbReference type="ARBA" id="ARBA00022630"/>
    </source>
</evidence>
<dbReference type="Pfam" id="PF01494">
    <property type="entry name" value="FAD_binding_3"/>
    <property type="match status" value="1"/>
</dbReference>
<comment type="cofactor">
    <cofactor evidence="1">
        <name>FAD</name>
        <dbReference type="ChEBI" id="CHEBI:57692"/>
    </cofactor>
</comment>
<keyword evidence="3" id="KW-0274">FAD</keyword>
<dbReference type="SUPFAM" id="SSF51905">
    <property type="entry name" value="FAD/NAD(P)-binding domain"/>
    <property type="match status" value="1"/>
</dbReference>
<dbReference type="PRINTS" id="PR00420">
    <property type="entry name" value="RNGMNOXGNASE"/>
</dbReference>
<dbReference type="RefSeq" id="WP_092743949.1">
    <property type="nucleotide sequence ID" value="NZ_FMZC01000006.1"/>
</dbReference>
<protein>
    <submittedName>
        <fullName evidence="6">3-(3-hydroxy-phenyl)propionate hydroxylase</fullName>
    </submittedName>
</protein>
<dbReference type="NCBIfam" id="NF006002">
    <property type="entry name" value="PRK08132.1"/>
    <property type="match status" value="1"/>
</dbReference>
<gene>
    <name evidence="6" type="ORF">SAMN05192589_106203</name>
</gene>
<feature type="compositionally biased region" description="Low complexity" evidence="4">
    <location>
        <begin position="228"/>
        <end position="247"/>
    </location>
</feature>
<proteinExistence type="predicted"/>
<feature type="domain" description="FAD-binding" evidence="5">
    <location>
        <begin position="37"/>
        <end position="419"/>
    </location>
</feature>
<dbReference type="Gene3D" id="3.30.70.2450">
    <property type="match status" value="1"/>
</dbReference>
<evidence type="ECO:0000259" key="5">
    <source>
        <dbReference type="Pfam" id="PF01494"/>
    </source>
</evidence>
<sequence>MHLNDLPGLGPDADFQALEFDHVRPADFDRAEPAHHPVVVVGAGPVGLSLAIDLAQRGLPVLLLDNDHRLSTGSRAICFAKRTLEVFDRLGCAAPMVAKGVSWSTGRVFFGDEQVYRFDLLPEEGHERPAFINLQQYHVEGQLALRAAQLPQLEVRWKSRVVGLVQDADGATLTVETPDGRYALRAAYVAACDGSRSTLRELLGQESRGQVFRDRFLIADVRIHSPRSAHPGGSPSAQSPAAASGGADRARAGTESGAAMPSARRPRLDADTPAERWFWFDPPFHPGQSVLLHKQADGIWRIDFQLGWDADPEHERKPENIEPRVRALLGPDTAFELVWASVYTFACRRMEAFRHGRVLFAGDAAHGVSPFGARGANSGVQDADNLGWKLAAVLQGQAPEALLDTYAVEREAAADENIRHSTRSTDFITPKSPVSRMFRDAVLQLSRQHPFARSLVNSGRLSLPSVYADSPLVTPDEDAFAGPLIPGAPAPDAPLDGGAWLLRRATQPGFTALVFGDGESRADAATYPSSDAVRAALSALDRLGVHTVNLPRTPGHAIAWQRYDALPGTVYLLRPDQHVCARWRRPTASAMAAALDKAMGRTEALRAEGSSTPRSKTVAPHLDAPHLEALA</sequence>
<dbReference type="GO" id="GO:0016709">
    <property type="term" value="F:oxidoreductase activity, acting on paired donors, with incorporation or reduction of molecular oxygen, NAD(P)H as one donor, and incorporation of one atom of oxygen"/>
    <property type="evidence" value="ECO:0007669"/>
    <property type="project" value="UniProtKB-ARBA"/>
</dbReference>
<feature type="region of interest" description="Disordered" evidence="4">
    <location>
        <begin position="225"/>
        <end position="267"/>
    </location>
</feature>
<dbReference type="OrthoDB" id="3443359at2"/>
<dbReference type="GO" id="GO:0071949">
    <property type="term" value="F:FAD binding"/>
    <property type="evidence" value="ECO:0007669"/>
    <property type="project" value="InterPro"/>
</dbReference>
<dbReference type="Gene3D" id="3.50.50.60">
    <property type="entry name" value="FAD/NAD(P)-binding domain"/>
    <property type="match status" value="2"/>
</dbReference>
<evidence type="ECO:0000256" key="1">
    <source>
        <dbReference type="ARBA" id="ARBA00001974"/>
    </source>
</evidence>